<sequence>MTLRRRLFARTNALLPGRQSLAGADVLVSGSRIERIAPARTIPSAEADETIDLDGAVLLPGFVDGHCHLELTVTGRDHHVAVHTPPYTSLTQILEQLSRARRDRPKGWLIARSSFGLQHKVHEARLPHRDELDLISPDEPLAVLAGLHVACLNTRAMSVLGLSDPTALPSWIDIDLDAAGPTGAFTEVWDRLPTHSASEVVQSLRRHSRSLFSSLGTTSLSTISTSAEDVRALHRLAKLGELPFRVRFFVHVPRTASLSEVLSWGPESGFGDDMLRFGGVKIFVDGEGATAYGEPKDDTKWSPAELERFVEAADEAGIQVLMHAVTPRAIRLACEVVRSIASRRTLAVRHRIEHGADYVDAEAIPFVAGTPVGLVATPHFVESAGSDAYDFQPLRALIDAGVDVVGASDATGTVPDGVSPMRAIGLAAGRRTAAGAPSPHRISVREGLSMFGEWAAQGVNEDHEKGSIEVGKLADFIIAGRDPLTADPEELAEIAVLSTFVAGERMTGAAR</sequence>
<dbReference type="SUPFAM" id="SSF51556">
    <property type="entry name" value="Metallo-dependent hydrolases"/>
    <property type="match status" value="1"/>
</dbReference>
<dbReference type="Gene3D" id="2.30.40.10">
    <property type="entry name" value="Urease, subunit C, domain 1"/>
    <property type="match status" value="1"/>
</dbReference>
<feature type="domain" description="Amidohydrolase 3" evidence="1">
    <location>
        <begin position="49"/>
        <end position="504"/>
    </location>
</feature>
<dbReference type="InterPro" id="IPR013108">
    <property type="entry name" value="Amidohydro_3"/>
</dbReference>
<dbReference type="Proteomes" id="UP001500253">
    <property type="component" value="Unassembled WGS sequence"/>
</dbReference>
<dbReference type="Gene3D" id="3.20.20.140">
    <property type="entry name" value="Metal-dependent hydrolases"/>
    <property type="match status" value="1"/>
</dbReference>
<keyword evidence="3" id="KW-1185">Reference proteome</keyword>
<proteinExistence type="predicted"/>
<name>A0ABP5SA39_9ACTN</name>
<gene>
    <name evidence="2" type="ORF">GCM10010246_05370</name>
</gene>
<protein>
    <submittedName>
        <fullName evidence="2">Amidohydrolase</fullName>
    </submittedName>
</protein>
<dbReference type="Pfam" id="PF07969">
    <property type="entry name" value="Amidohydro_3"/>
    <property type="match status" value="1"/>
</dbReference>
<reference evidence="3" key="1">
    <citation type="journal article" date="2019" name="Int. J. Syst. Evol. Microbiol.">
        <title>The Global Catalogue of Microorganisms (GCM) 10K type strain sequencing project: providing services to taxonomists for standard genome sequencing and annotation.</title>
        <authorList>
            <consortium name="The Broad Institute Genomics Platform"/>
            <consortium name="The Broad Institute Genome Sequencing Center for Infectious Disease"/>
            <person name="Wu L."/>
            <person name="Ma J."/>
        </authorList>
    </citation>
    <scope>NUCLEOTIDE SEQUENCE [LARGE SCALE GENOMIC DNA]</scope>
    <source>
        <strain evidence="3">JCM 4316</strain>
    </source>
</reference>
<dbReference type="SUPFAM" id="SSF51338">
    <property type="entry name" value="Composite domain of metallo-dependent hydrolases"/>
    <property type="match status" value="1"/>
</dbReference>
<dbReference type="InterPro" id="IPR032466">
    <property type="entry name" value="Metal_Hydrolase"/>
</dbReference>
<dbReference type="EMBL" id="BAAASD010000001">
    <property type="protein sequence ID" value="GAA2326625.1"/>
    <property type="molecule type" value="Genomic_DNA"/>
</dbReference>
<dbReference type="InterPro" id="IPR011059">
    <property type="entry name" value="Metal-dep_hydrolase_composite"/>
</dbReference>
<accession>A0ABP5SA39</accession>
<dbReference type="PANTHER" id="PTHR22642:SF2">
    <property type="entry name" value="PROTEIN LONG AFTER FAR-RED 3"/>
    <property type="match status" value="1"/>
</dbReference>
<evidence type="ECO:0000313" key="3">
    <source>
        <dbReference type="Proteomes" id="UP001500253"/>
    </source>
</evidence>
<evidence type="ECO:0000259" key="1">
    <source>
        <dbReference type="Pfam" id="PF07969"/>
    </source>
</evidence>
<evidence type="ECO:0000313" key="2">
    <source>
        <dbReference type="EMBL" id="GAA2326625.1"/>
    </source>
</evidence>
<dbReference type="PANTHER" id="PTHR22642">
    <property type="entry name" value="IMIDAZOLONEPROPIONASE"/>
    <property type="match status" value="1"/>
</dbReference>
<dbReference type="Gene3D" id="3.10.310.70">
    <property type="match status" value="1"/>
</dbReference>
<comment type="caution">
    <text evidence="2">The sequence shown here is derived from an EMBL/GenBank/DDBJ whole genome shotgun (WGS) entry which is preliminary data.</text>
</comment>
<organism evidence="2 3">
    <name type="scientific">Streptomyces cuspidosporus</name>
    <dbReference type="NCBI Taxonomy" id="66882"/>
    <lineage>
        <taxon>Bacteria</taxon>
        <taxon>Bacillati</taxon>
        <taxon>Actinomycetota</taxon>
        <taxon>Actinomycetes</taxon>
        <taxon>Kitasatosporales</taxon>
        <taxon>Streptomycetaceae</taxon>
        <taxon>Streptomyces</taxon>
    </lineage>
</organism>
<dbReference type="RefSeq" id="WP_346172821.1">
    <property type="nucleotide sequence ID" value="NZ_BAAASD010000001.1"/>
</dbReference>